<organism evidence="2 3">
    <name type="scientific">Nocardioides luti</name>
    <dbReference type="NCBI Taxonomy" id="2761101"/>
    <lineage>
        <taxon>Bacteria</taxon>
        <taxon>Bacillati</taxon>
        <taxon>Actinomycetota</taxon>
        <taxon>Actinomycetes</taxon>
        <taxon>Propionibacteriales</taxon>
        <taxon>Nocardioidaceae</taxon>
        <taxon>Nocardioides</taxon>
    </lineage>
</organism>
<dbReference type="SMART" id="SM00530">
    <property type="entry name" value="HTH_XRE"/>
    <property type="match status" value="1"/>
</dbReference>
<accession>A0A7X0RFT4</accession>
<dbReference type="Gene3D" id="1.10.260.40">
    <property type="entry name" value="lambda repressor-like DNA-binding domains"/>
    <property type="match status" value="1"/>
</dbReference>
<dbReference type="EMBL" id="JACKXE010000001">
    <property type="protein sequence ID" value="MBB6627511.1"/>
    <property type="molecule type" value="Genomic_DNA"/>
</dbReference>
<protein>
    <submittedName>
        <fullName evidence="2">Helix-turn-helix transcriptional regulator</fullName>
    </submittedName>
</protein>
<evidence type="ECO:0000313" key="3">
    <source>
        <dbReference type="Proteomes" id="UP000523955"/>
    </source>
</evidence>
<name>A0A7X0RFT4_9ACTN</name>
<dbReference type="PROSITE" id="PS50943">
    <property type="entry name" value="HTH_CROC1"/>
    <property type="match status" value="1"/>
</dbReference>
<dbReference type="SUPFAM" id="SSF47413">
    <property type="entry name" value="lambda repressor-like DNA-binding domains"/>
    <property type="match status" value="1"/>
</dbReference>
<comment type="caution">
    <text evidence="2">The sequence shown here is derived from an EMBL/GenBank/DDBJ whole genome shotgun (WGS) entry which is preliminary data.</text>
</comment>
<reference evidence="2 3" key="1">
    <citation type="submission" date="2020-08" db="EMBL/GenBank/DDBJ databases">
        <authorList>
            <person name="Seo M.-J."/>
        </authorList>
    </citation>
    <scope>NUCLEOTIDE SEQUENCE [LARGE SCALE GENOMIC DNA]</scope>
    <source>
        <strain evidence="2 3">KIGAM211</strain>
    </source>
</reference>
<evidence type="ECO:0000259" key="1">
    <source>
        <dbReference type="PROSITE" id="PS50943"/>
    </source>
</evidence>
<dbReference type="Pfam" id="PF01381">
    <property type="entry name" value="HTH_3"/>
    <property type="match status" value="1"/>
</dbReference>
<dbReference type="InterPro" id="IPR001387">
    <property type="entry name" value="Cro/C1-type_HTH"/>
</dbReference>
<dbReference type="RefSeq" id="WP_185252662.1">
    <property type="nucleotide sequence ID" value="NZ_JACKXE010000001.1"/>
</dbReference>
<keyword evidence="3" id="KW-1185">Reference proteome</keyword>
<feature type="domain" description="HTH cro/C1-type" evidence="1">
    <location>
        <begin position="20"/>
        <end position="74"/>
    </location>
</feature>
<proteinExistence type="predicted"/>
<sequence length="89" mass="9585">MTGDADAELAAGRTRLGAALRARREDAGLTRRRMSEMTGVGYDSLFSIEAGRRLPNLSTLYKISRALDTTPRELLAGIDPWDGASASSE</sequence>
<dbReference type="Proteomes" id="UP000523955">
    <property type="component" value="Unassembled WGS sequence"/>
</dbReference>
<dbReference type="InterPro" id="IPR010982">
    <property type="entry name" value="Lambda_DNA-bd_dom_sf"/>
</dbReference>
<dbReference type="GO" id="GO:0003677">
    <property type="term" value="F:DNA binding"/>
    <property type="evidence" value="ECO:0007669"/>
    <property type="project" value="InterPro"/>
</dbReference>
<gene>
    <name evidence="2" type="ORF">H5V45_09265</name>
</gene>
<dbReference type="AlphaFoldDB" id="A0A7X0RFT4"/>
<dbReference type="CDD" id="cd00093">
    <property type="entry name" value="HTH_XRE"/>
    <property type="match status" value="1"/>
</dbReference>
<evidence type="ECO:0000313" key="2">
    <source>
        <dbReference type="EMBL" id="MBB6627511.1"/>
    </source>
</evidence>